<accession>V6SW76</accession>
<reference evidence="3 4" key="1">
    <citation type="submission" date="2013-08" db="EMBL/GenBank/DDBJ databases">
        <title>Flavobacterium limnosediminis JC2902 genome sequencing.</title>
        <authorList>
            <person name="Lee K."/>
            <person name="Yi H."/>
            <person name="Park S."/>
            <person name="Chun J."/>
        </authorList>
    </citation>
    <scope>NUCLEOTIDE SEQUENCE [LARGE SCALE GENOMIC DNA]</scope>
    <source>
        <strain evidence="3 4">JC2902</strain>
    </source>
</reference>
<dbReference type="InterPro" id="IPR009589">
    <property type="entry name" value="PH_YyaB-like"/>
</dbReference>
<keyword evidence="1" id="KW-0472">Membrane</keyword>
<feature type="domain" description="Uncharacterized protein YyaB-like PH" evidence="2">
    <location>
        <begin position="60"/>
        <end position="137"/>
    </location>
</feature>
<sequence>MKTYYSSKNIFFVSLLWLIVFGIVSSFFIPENEKGESIPIGIPIFLSLIGGFLIWTLSDTKYRISDNNLKYYSGPIRGKIDIRQIRKIEHVKTVFVSAILKPALGSHGLMITYNKFDDIYISPKDKENFIAELLKINPNIQIV</sequence>
<proteinExistence type="predicted"/>
<dbReference type="PATRIC" id="fig|1341181.4.peg.1227"/>
<evidence type="ECO:0000313" key="3">
    <source>
        <dbReference type="EMBL" id="ESU28650.1"/>
    </source>
</evidence>
<dbReference type="STRING" id="1341181.FLJC2902T_12410"/>
<protein>
    <recommendedName>
        <fullName evidence="2">Uncharacterized protein YyaB-like PH domain-containing protein</fullName>
    </recommendedName>
</protein>
<keyword evidence="4" id="KW-1185">Reference proteome</keyword>
<dbReference type="eggNOG" id="COG3428">
    <property type="taxonomic scope" value="Bacteria"/>
</dbReference>
<evidence type="ECO:0000256" key="1">
    <source>
        <dbReference type="SAM" id="Phobius"/>
    </source>
</evidence>
<feature type="transmembrane region" description="Helical" evidence="1">
    <location>
        <begin position="40"/>
        <end position="57"/>
    </location>
</feature>
<name>V6SW76_9FLAO</name>
<comment type="caution">
    <text evidence="3">The sequence shown here is derived from an EMBL/GenBank/DDBJ whole genome shotgun (WGS) entry which is preliminary data.</text>
</comment>
<dbReference type="Pfam" id="PF06713">
    <property type="entry name" value="bPH_4"/>
    <property type="match status" value="1"/>
</dbReference>
<gene>
    <name evidence="3" type="ORF">FLJC2902T_12410</name>
</gene>
<dbReference type="OrthoDB" id="1437824at2"/>
<feature type="transmembrane region" description="Helical" evidence="1">
    <location>
        <begin position="9"/>
        <end position="28"/>
    </location>
</feature>
<organism evidence="3 4">
    <name type="scientific">Flavobacterium limnosediminis JC2902</name>
    <dbReference type="NCBI Taxonomy" id="1341181"/>
    <lineage>
        <taxon>Bacteria</taxon>
        <taxon>Pseudomonadati</taxon>
        <taxon>Bacteroidota</taxon>
        <taxon>Flavobacteriia</taxon>
        <taxon>Flavobacteriales</taxon>
        <taxon>Flavobacteriaceae</taxon>
        <taxon>Flavobacterium</taxon>
    </lineage>
</organism>
<dbReference type="RefSeq" id="WP_023578886.1">
    <property type="nucleotide sequence ID" value="NZ_AVGG01000005.1"/>
</dbReference>
<keyword evidence="1" id="KW-0812">Transmembrane</keyword>
<dbReference type="GO" id="GO:0030153">
    <property type="term" value="P:bacteriocin immunity"/>
    <property type="evidence" value="ECO:0007669"/>
    <property type="project" value="InterPro"/>
</dbReference>
<dbReference type="EMBL" id="AVGG01000005">
    <property type="protein sequence ID" value="ESU28650.1"/>
    <property type="molecule type" value="Genomic_DNA"/>
</dbReference>
<evidence type="ECO:0000313" key="4">
    <source>
        <dbReference type="Proteomes" id="UP000018004"/>
    </source>
</evidence>
<evidence type="ECO:0000259" key="2">
    <source>
        <dbReference type="Pfam" id="PF06713"/>
    </source>
</evidence>
<keyword evidence="1" id="KW-1133">Transmembrane helix</keyword>
<dbReference type="AlphaFoldDB" id="V6SW76"/>
<dbReference type="Proteomes" id="UP000018004">
    <property type="component" value="Unassembled WGS sequence"/>
</dbReference>